<dbReference type="STRING" id="1285242.A6A04_11640"/>
<evidence type="ECO:0000256" key="4">
    <source>
        <dbReference type="ARBA" id="ARBA00022827"/>
    </source>
</evidence>
<keyword evidence="4" id="KW-0274">FAD</keyword>
<dbReference type="AlphaFoldDB" id="A0A178MY24"/>
<comment type="caution">
    <text evidence="6">The sequence shown here is derived from an EMBL/GenBank/DDBJ whole genome shotgun (WGS) entry which is preliminary data.</text>
</comment>
<sequence length="417" mass="43626">MHHVIIGAGPAGVTAAETLRREAPADNVTLICGEPGPPYSRMAIPYALAGKIGEDGTRLRQRDGHFESLGIAVRHDRVTAIDAAAHRLTLAEGGSLAYDRLLIATGSSPARPSIPGLDLPGVHACWTLEDMRKVTAQLRPGTRVLLLGAGFVSCIILQSLVQRGAVVTVSCGSSGRMVRSMMDETAGGLIMAWCRAKGVTVLTGGRPSAITSAASGLLTTLDSGLTAESDLIIVGTGVKTNTGFLAGSGIELDEGILVDGWLQSSLPDIYAAGDVAQGLNLCTGAREVHAIQPTAVEHGRVAALNMAGKPTPFGGSLSMNTLDTLGLISCSFGLWMGKEGGEQVRLLDAGRFRYLRLELFDGRLVGANTVGMTNEIGVIRGLIQTRIRLGGWLERLKRDPSRLAEAYVACAQGLAAE</sequence>
<dbReference type="PRINTS" id="PR00368">
    <property type="entry name" value="FADPNR"/>
</dbReference>
<dbReference type="RefSeq" id="WP_068489505.1">
    <property type="nucleotide sequence ID" value="NZ_LWQT01000028.1"/>
</dbReference>
<dbReference type="GO" id="GO:0016491">
    <property type="term" value="F:oxidoreductase activity"/>
    <property type="evidence" value="ECO:0007669"/>
    <property type="project" value="InterPro"/>
</dbReference>
<dbReference type="InterPro" id="IPR036188">
    <property type="entry name" value="FAD/NAD-bd_sf"/>
</dbReference>
<dbReference type="Gene3D" id="3.50.50.60">
    <property type="entry name" value="FAD/NAD(P)-binding domain"/>
    <property type="match status" value="2"/>
</dbReference>
<dbReference type="SUPFAM" id="SSF51905">
    <property type="entry name" value="FAD/NAD(P)-binding domain"/>
    <property type="match status" value="2"/>
</dbReference>
<keyword evidence="7" id="KW-1185">Reference proteome</keyword>
<evidence type="ECO:0000259" key="5">
    <source>
        <dbReference type="Pfam" id="PF07992"/>
    </source>
</evidence>
<evidence type="ECO:0000256" key="3">
    <source>
        <dbReference type="ARBA" id="ARBA00022630"/>
    </source>
</evidence>
<dbReference type="Proteomes" id="UP000078428">
    <property type="component" value="Unassembled WGS sequence"/>
</dbReference>
<proteinExistence type="inferred from homology"/>
<protein>
    <submittedName>
        <fullName evidence="6">Pyridine nucleotide-disulfide oxidoreductase</fullName>
    </submittedName>
</protein>
<dbReference type="Pfam" id="PF07992">
    <property type="entry name" value="Pyr_redox_2"/>
    <property type="match status" value="1"/>
</dbReference>
<dbReference type="InterPro" id="IPR050260">
    <property type="entry name" value="FAD-bd_OxRdtase"/>
</dbReference>
<comment type="cofactor">
    <cofactor evidence="1">
        <name>FAD</name>
        <dbReference type="ChEBI" id="CHEBI:57692"/>
    </cofactor>
</comment>
<gene>
    <name evidence="6" type="ORF">A6A04_11640</name>
</gene>
<dbReference type="OrthoDB" id="7809559at2"/>
<dbReference type="InterPro" id="IPR023753">
    <property type="entry name" value="FAD/NAD-binding_dom"/>
</dbReference>
<evidence type="ECO:0000256" key="2">
    <source>
        <dbReference type="ARBA" id="ARBA00006442"/>
    </source>
</evidence>
<evidence type="ECO:0000313" key="7">
    <source>
        <dbReference type="Proteomes" id="UP000078428"/>
    </source>
</evidence>
<dbReference type="PRINTS" id="PR00411">
    <property type="entry name" value="PNDRDTASEI"/>
</dbReference>
<dbReference type="PANTHER" id="PTHR43429">
    <property type="entry name" value="PYRIDINE NUCLEOTIDE-DISULFIDE OXIDOREDUCTASE DOMAIN-CONTAINING"/>
    <property type="match status" value="1"/>
</dbReference>
<keyword evidence="3" id="KW-0285">Flavoprotein</keyword>
<comment type="similarity">
    <text evidence="2">Belongs to the FAD-dependent oxidoreductase family.</text>
</comment>
<dbReference type="EMBL" id="LWQT01000028">
    <property type="protein sequence ID" value="OAN54573.1"/>
    <property type="molecule type" value="Genomic_DNA"/>
</dbReference>
<evidence type="ECO:0000313" key="6">
    <source>
        <dbReference type="EMBL" id="OAN54573.1"/>
    </source>
</evidence>
<accession>A0A178MY24</accession>
<reference evidence="6 7" key="1">
    <citation type="submission" date="2016-04" db="EMBL/GenBank/DDBJ databases">
        <title>Draft genome sequence of freshwater magnetotactic bacteria Magnetospirillum marisnigri SP-1 and Magnetospirillum moscoviense BB-1.</title>
        <authorList>
            <person name="Koziaeva V."/>
            <person name="Dziuba M.V."/>
            <person name="Ivanov T.M."/>
            <person name="Kuznetsov B."/>
            <person name="Grouzdev D.S."/>
        </authorList>
    </citation>
    <scope>NUCLEOTIDE SEQUENCE [LARGE SCALE GENOMIC DNA]</scope>
    <source>
        <strain evidence="6 7">SP-1</strain>
    </source>
</reference>
<organism evidence="6 7">
    <name type="scientific">Paramagnetospirillum marisnigri</name>
    <dbReference type="NCBI Taxonomy" id="1285242"/>
    <lineage>
        <taxon>Bacteria</taxon>
        <taxon>Pseudomonadati</taxon>
        <taxon>Pseudomonadota</taxon>
        <taxon>Alphaproteobacteria</taxon>
        <taxon>Rhodospirillales</taxon>
        <taxon>Magnetospirillaceae</taxon>
        <taxon>Paramagnetospirillum</taxon>
    </lineage>
</organism>
<dbReference type="PANTHER" id="PTHR43429:SF3">
    <property type="entry name" value="NITRITE REDUCTASE [NAD(P)H]"/>
    <property type="match status" value="1"/>
</dbReference>
<feature type="domain" description="FAD/NAD(P)-binding" evidence="5">
    <location>
        <begin position="2"/>
        <end position="286"/>
    </location>
</feature>
<name>A0A178MY24_9PROT</name>
<evidence type="ECO:0000256" key="1">
    <source>
        <dbReference type="ARBA" id="ARBA00001974"/>
    </source>
</evidence>